<feature type="domain" description="HTH arsR-type" evidence="4">
    <location>
        <begin position="3"/>
        <end position="93"/>
    </location>
</feature>
<gene>
    <name evidence="5" type="ORF">SAMN02745207_00532</name>
</gene>
<dbReference type="GO" id="GO:0003677">
    <property type="term" value="F:DNA binding"/>
    <property type="evidence" value="ECO:0007669"/>
    <property type="project" value="UniProtKB-KW"/>
</dbReference>
<evidence type="ECO:0000313" key="5">
    <source>
        <dbReference type="EMBL" id="SHH25654.1"/>
    </source>
</evidence>
<dbReference type="CDD" id="cd00090">
    <property type="entry name" value="HTH_ARSR"/>
    <property type="match status" value="1"/>
</dbReference>
<dbReference type="InterPro" id="IPR011991">
    <property type="entry name" value="ArsR-like_HTH"/>
</dbReference>
<dbReference type="GO" id="GO:0003700">
    <property type="term" value="F:DNA-binding transcription factor activity"/>
    <property type="evidence" value="ECO:0007669"/>
    <property type="project" value="InterPro"/>
</dbReference>
<keyword evidence="2" id="KW-0238">DNA-binding</keyword>
<dbReference type="InterPro" id="IPR001845">
    <property type="entry name" value="HTH_ArsR_DNA-bd_dom"/>
</dbReference>
<dbReference type="SUPFAM" id="SSF46785">
    <property type="entry name" value="Winged helix' DNA-binding domain"/>
    <property type="match status" value="1"/>
</dbReference>
<dbReference type="PANTHER" id="PTHR43132">
    <property type="entry name" value="ARSENICAL RESISTANCE OPERON REPRESSOR ARSR-RELATED"/>
    <property type="match status" value="1"/>
</dbReference>
<accession>A0A1M5RHB1</accession>
<dbReference type="EMBL" id="FQXM01000003">
    <property type="protein sequence ID" value="SHH25654.1"/>
    <property type="molecule type" value="Genomic_DNA"/>
</dbReference>
<dbReference type="Gene3D" id="1.10.10.10">
    <property type="entry name" value="Winged helix-like DNA-binding domain superfamily/Winged helix DNA-binding domain"/>
    <property type="match status" value="1"/>
</dbReference>
<organism evidence="5 6">
    <name type="scientific">Clostridium grantii DSM 8605</name>
    <dbReference type="NCBI Taxonomy" id="1121316"/>
    <lineage>
        <taxon>Bacteria</taxon>
        <taxon>Bacillati</taxon>
        <taxon>Bacillota</taxon>
        <taxon>Clostridia</taxon>
        <taxon>Eubacteriales</taxon>
        <taxon>Clostridiaceae</taxon>
        <taxon>Clostridium</taxon>
    </lineage>
</organism>
<keyword evidence="1" id="KW-0805">Transcription regulation</keyword>
<dbReference type="PROSITE" id="PS50987">
    <property type="entry name" value="HTH_ARSR_2"/>
    <property type="match status" value="1"/>
</dbReference>
<dbReference type="SMART" id="SM00418">
    <property type="entry name" value="HTH_ARSR"/>
    <property type="match status" value="1"/>
</dbReference>
<dbReference type="NCBIfam" id="NF033788">
    <property type="entry name" value="HTH_metalloreg"/>
    <property type="match status" value="1"/>
</dbReference>
<reference evidence="5 6" key="1">
    <citation type="submission" date="2016-11" db="EMBL/GenBank/DDBJ databases">
        <authorList>
            <person name="Jaros S."/>
            <person name="Januszkiewicz K."/>
            <person name="Wedrychowicz H."/>
        </authorList>
    </citation>
    <scope>NUCLEOTIDE SEQUENCE [LARGE SCALE GENOMIC DNA]</scope>
    <source>
        <strain evidence="5 6">DSM 8605</strain>
    </source>
</reference>
<dbReference type="Proteomes" id="UP000184447">
    <property type="component" value="Unassembled WGS sequence"/>
</dbReference>
<dbReference type="PRINTS" id="PR00778">
    <property type="entry name" value="HTHARSR"/>
</dbReference>
<evidence type="ECO:0000256" key="1">
    <source>
        <dbReference type="ARBA" id="ARBA00023015"/>
    </source>
</evidence>
<dbReference type="InterPro" id="IPR051011">
    <property type="entry name" value="Metal_resp_trans_reg"/>
</dbReference>
<protein>
    <submittedName>
        <fullName evidence="5">ArsR family transcriptional regulator</fullName>
    </submittedName>
</protein>
<keyword evidence="6" id="KW-1185">Reference proteome</keyword>
<evidence type="ECO:0000259" key="4">
    <source>
        <dbReference type="PROSITE" id="PS50987"/>
    </source>
</evidence>
<dbReference type="RefSeq" id="WP_073336724.1">
    <property type="nucleotide sequence ID" value="NZ_FQXM01000003.1"/>
</dbReference>
<dbReference type="Pfam" id="PF12840">
    <property type="entry name" value="HTH_20"/>
    <property type="match status" value="1"/>
</dbReference>
<name>A0A1M5RHB1_9CLOT</name>
<evidence type="ECO:0000256" key="3">
    <source>
        <dbReference type="ARBA" id="ARBA00023163"/>
    </source>
</evidence>
<proteinExistence type="predicted"/>
<keyword evidence="3" id="KW-0804">Transcription</keyword>
<evidence type="ECO:0000313" key="6">
    <source>
        <dbReference type="Proteomes" id="UP000184447"/>
    </source>
</evidence>
<dbReference type="STRING" id="1121316.SAMN02745207_00532"/>
<sequence length="93" mass="10632">MDNNFELYTEETELLKILAHPVRICIVRGLMDKDNCNVNTMQACLELPQPTVSRHLQLLKGAGIIKGTRKGNEIFYTLSNDKIQKVIQVLFED</sequence>
<dbReference type="InterPro" id="IPR036390">
    <property type="entry name" value="WH_DNA-bd_sf"/>
</dbReference>
<dbReference type="AlphaFoldDB" id="A0A1M5RHB1"/>
<evidence type="ECO:0000256" key="2">
    <source>
        <dbReference type="ARBA" id="ARBA00023125"/>
    </source>
</evidence>
<dbReference type="InterPro" id="IPR036388">
    <property type="entry name" value="WH-like_DNA-bd_sf"/>
</dbReference>
<dbReference type="PANTHER" id="PTHR43132:SF2">
    <property type="entry name" value="ARSENICAL RESISTANCE OPERON REPRESSOR ARSR-RELATED"/>
    <property type="match status" value="1"/>
</dbReference>
<dbReference type="OrthoDB" id="9802016at2"/>